<feature type="transmembrane region" description="Helical" evidence="1">
    <location>
        <begin position="37"/>
        <end position="56"/>
    </location>
</feature>
<feature type="transmembrane region" description="Helical" evidence="1">
    <location>
        <begin position="77"/>
        <end position="93"/>
    </location>
</feature>
<keyword evidence="1" id="KW-0472">Membrane</keyword>
<keyword evidence="1" id="KW-1133">Transmembrane helix</keyword>
<evidence type="ECO:0000313" key="3">
    <source>
        <dbReference type="Proteomes" id="UP000768462"/>
    </source>
</evidence>
<organism evidence="2 3">
    <name type="scientific">Clostridium sulfidigenes</name>
    <dbReference type="NCBI Taxonomy" id="318464"/>
    <lineage>
        <taxon>Bacteria</taxon>
        <taxon>Bacillati</taxon>
        <taxon>Bacillota</taxon>
        <taxon>Clostridia</taxon>
        <taxon>Eubacteriales</taxon>
        <taxon>Clostridiaceae</taxon>
        <taxon>Clostridium</taxon>
    </lineage>
</organism>
<accession>A0A927W995</accession>
<keyword evidence="1" id="KW-0812">Transmembrane</keyword>
<proteinExistence type="predicted"/>
<protein>
    <submittedName>
        <fullName evidence="2">Uncharacterized protein</fullName>
    </submittedName>
</protein>
<dbReference type="AlphaFoldDB" id="A0A927W995"/>
<comment type="caution">
    <text evidence="2">The sequence shown here is derived from an EMBL/GenBank/DDBJ whole genome shotgun (WGS) entry which is preliminary data.</text>
</comment>
<name>A0A927W995_9CLOT</name>
<evidence type="ECO:0000313" key="2">
    <source>
        <dbReference type="EMBL" id="MBE6060920.1"/>
    </source>
</evidence>
<feature type="transmembrane region" description="Helical" evidence="1">
    <location>
        <begin position="12"/>
        <end position="31"/>
    </location>
</feature>
<dbReference type="Proteomes" id="UP000768462">
    <property type="component" value="Unassembled WGS sequence"/>
</dbReference>
<evidence type="ECO:0000256" key="1">
    <source>
        <dbReference type="SAM" id="Phobius"/>
    </source>
</evidence>
<gene>
    <name evidence="2" type="ORF">E7215_12215</name>
</gene>
<reference evidence="2" key="1">
    <citation type="submission" date="2019-04" db="EMBL/GenBank/DDBJ databases">
        <title>Evolution of Biomass-Degrading Anaerobic Consortia Revealed by Metagenomics.</title>
        <authorList>
            <person name="Peng X."/>
        </authorList>
    </citation>
    <scope>NUCLEOTIDE SEQUENCE</scope>
    <source>
        <strain evidence="2">SIG254</strain>
    </source>
</reference>
<dbReference type="EMBL" id="SVCM01000142">
    <property type="protein sequence ID" value="MBE6060920.1"/>
    <property type="molecule type" value="Genomic_DNA"/>
</dbReference>
<sequence>MMFDNTQKNFTRIIYALASLSMALDVFLDIVINQKEIIIGIVISCVFLLVAFMFLIRSNFISLKRNIKEDPSTIQSADSLGFLLVIYLFYMAIF</sequence>